<keyword evidence="5" id="KW-0560">Oxidoreductase</keyword>
<evidence type="ECO:0000256" key="2">
    <source>
        <dbReference type="ARBA" id="ARBA00008072"/>
    </source>
</evidence>
<dbReference type="InterPro" id="IPR013154">
    <property type="entry name" value="ADH-like_N"/>
</dbReference>
<comment type="caution">
    <text evidence="9">The sequence shown here is derived from an EMBL/GenBank/DDBJ whole genome shotgun (WGS) entry which is preliminary data.</text>
</comment>
<keyword evidence="3 7" id="KW-0479">Metal-binding</keyword>
<dbReference type="PROSITE" id="PS00059">
    <property type="entry name" value="ADH_ZINC"/>
    <property type="match status" value="1"/>
</dbReference>
<dbReference type="Proteomes" id="UP000760494">
    <property type="component" value="Unassembled WGS sequence"/>
</dbReference>
<dbReference type="SMART" id="SM00829">
    <property type="entry name" value="PKS_ER"/>
    <property type="match status" value="1"/>
</dbReference>
<dbReference type="GO" id="GO:0005737">
    <property type="term" value="C:cytoplasm"/>
    <property type="evidence" value="ECO:0007669"/>
    <property type="project" value="TreeGrafter"/>
</dbReference>
<dbReference type="Pfam" id="PF00107">
    <property type="entry name" value="ADH_zinc_N"/>
    <property type="match status" value="1"/>
</dbReference>
<dbReference type="InterPro" id="IPR011032">
    <property type="entry name" value="GroES-like_sf"/>
</dbReference>
<dbReference type="Gene3D" id="3.90.180.10">
    <property type="entry name" value="Medium-chain alcohol dehydrogenases, catalytic domain"/>
    <property type="match status" value="1"/>
</dbReference>
<evidence type="ECO:0000256" key="5">
    <source>
        <dbReference type="ARBA" id="ARBA00023002"/>
    </source>
</evidence>
<dbReference type="InterPro" id="IPR036291">
    <property type="entry name" value="NAD(P)-bd_dom_sf"/>
</dbReference>
<dbReference type="FunFam" id="3.40.50.720:FF:000039">
    <property type="entry name" value="Alcohol dehydrogenase AdhP"/>
    <property type="match status" value="1"/>
</dbReference>
<dbReference type="SUPFAM" id="SSF50129">
    <property type="entry name" value="GroES-like"/>
    <property type="match status" value="1"/>
</dbReference>
<evidence type="ECO:0000256" key="7">
    <source>
        <dbReference type="RuleBase" id="RU361277"/>
    </source>
</evidence>
<name>A0A9Q9RXF6_FUSFU</name>
<gene>
    <name evidence="9" type="ORF">C2S_10892</name>
</gene>
<protein>
    <recommendedName>
        <fullName evidence="8">Enoyl reductase (ER) domain-containing protein</fullName>
    </recommendedName>
</protein>
<comment type="similarity">
    <text evidence="2 7">Belongs to the zinc-containing alcohol dehydrogenase family.</text>
</comment>
<dbReference type="PANTHER" id="PTHR42940:SF7">
    <property type="entry name" value="ALCOHOL DEHYDROGENASE-LIKE N-TERMINAL DOMAIN-CONTAINING PROTEIN"/>
    <property type="match status" value="1"/>
</dbReference>
<proteinExistence type="inferred from homology"/>
<dbReference type="GO" id="GO:0008270">
    <property type="term" value="F:zinc ion binding"/>
    <property type="evidence" value="ECO:0007669"/>
    <property type="project" value="InterPro"/>
</dbReference>
<evidence type="ECO:0000256" key="4">
    <source>
        <dbReference type="ARBA" id="ARBA00022833"/>
    </source>
</evidence>
<dbReference type="InterPro" id="IPR002328">
    <property type="entry name" value="ADH_Zn_CS"/>
</dbReference>
<comment type="cofactor">
    <cofactor evidence="1 7">
        <name>Zn(2+)</name>
        <dbReference type="ChEBI" id="CHEBI:29105"/>
    </cofactor>
</comment>
<dbReference type="GO" id="GO:0004022">
    <property type="term" value="F:alcohol dehydrogenase (NAD+) activity"/>
    <property type="evidence" value="ECO:0007669"/>
    <property type="project" value="TreeGrafter"/>
</dbReference>
<organism evidence="9 10">
    <name type="scientific">Fusarium fujikuroi</name>
    <name type="common">Bakanae and foot rot disease fungus</name>
    <name type="synonym">Gibberella fujikuroi</name>
    <dbReference type="NCBI Taxonomy" id="5127"/>
    <lineage>
        <taxon>Eukaryota</taxon>
        <taxon>Fungi</taxon>
        <taxon>Dikarya</taxon>
        <taxon>Ascomycota</taxon>
        <taxon>Pezizomycotina</taxon>
        <taxon>Sordariomycetes</taxon>
        <taxon>Hypocreomycetidae</taxon>
        <taxon>Hypocreales</taxon>
        <taxon>Nectriaceae</taxon>
        <taxon>Fusarium</taxon>
        <taxon>Fusarium fujikuroi species complex</taxon>
    </lineage>
</organism>
<dbReference type="AlphaFoldDB" id="A0A9Q9RXF6"/>
<evidence type="ECO:0000256" key="6">
    <source>
        <dbReference type="ARBA" id="ARBA00023027"/>
    </source>
</evidence>
<dbReference type="InterPro" id="IPR020843">
    <property type="entry name" value="ER"/>
</dbReference>
<evidence type="ECO:0000313" key="9">
    <source>
        <dbReference type="EMBL" id="VTT78174.1"/>
    </source>
</evidence>
<feature type="domain" description="Enoyl reductase (ER)" evidence="8">
    <location>
        <begin position="17"/>
        <end position="349"/>
    </location>
</feature>
<evidence type="ECO:0000256" key="3">
    <source>
        <dbReference type="ARBA" id="ARBA00022723"/>
    </source>
</evidence>
<evidence type="ECO:0000313" key="10">
    <source>
        <dbReference type="Proteomes" id="UP000760494"/>
    </source>
</evidence>
<keyword evidence="4 7" id="KW-0862">Zinc</keyword>
<dbReference type="EMBL" id="CABFJX010000391">
    <property type="protein sequence ID" value="VTT78174.1"/>
    <property type="molecule type" value="Genomic_DNA"/>
</dbReference>
<dbReference type="Pfam" id="PF08240">
    <property type="entry name" value="ADH_N"/>
    <property type="match status" value="1"/>
</dbReference>
<keyword evidence="6" id="KW-0520">NAD</keyword>
<accession>A0A9Q9RXF6</accession>
<dbReference type="SUPFAM" id="SSF51735">
    <property type="entry name" value="NAD(P)-binding Rossmann-fold domains"/>
    <property type="match status" value="1"/>
</dbReference>
<dbReference type="InterPro" id="IPR013149">
    <property type="entry name" value="ADH-like_C"/>
</dbReference>
<dbReference type="Gene3D" id="3.40.50.720">
    <property type="entry name" value="NAD(P)-binding Rossmann-like Domain"/>
    <property type="match status" value="1"/>
</dbReference>
<sequence length="353" mass="38520">MSEEKLPQKYLAYLQKGPGEPLMIQDRSYQHPPPSEVAIRIVCCGVCHTDLHMAEGVLGLTKNWPAIPGHEFIGDVVEVGSEVSRWKVGDRVGGAWHGGHDNECDPCQQGFFQSCNNQVINGVSRPGGFSEYCTVRQEAIVKIPANLDPVQTAPFLCAGVTVFNSLRHLQLKPGDTVAIQGLGGLGHLALQYARKMGFRVVAISSSSAKRDYAFELGAHHFIDTSTQNVTDELLELGGAKLIMLTAPNPTGMGQYMNGLCFQGKLLLLTHKRLLISPAIGDVLVDSSVLIQKSCSVQGWCTGHARDCEEAVEFANLHGIRCEVETFQFGQLEEAFDRLKSGGLRFRAVLTMQN</sequence>
<reference evidence="9" key="1">
    <citation type="submission" date="2019-05" db="EMBL/GenBank/DDBJ databases">
        <authorList>
            <person name="Piombo E."/>
        </authorList>
    </citation>
    <scope>NUCLEOTIDE SEQUENCE</scope>
    <source>
        <strain evidence="9">C2S</strain>
    </source>
</reference>
<evidence type="ECO:0000259" key="8">
    <source>
        <dbReference type="SMART" id="SM00829"/>
    </source>
</evidence>
<dbReference type="PANTHER" id="PTHR42940">
    <property type="entry name" value="ALCOHOL DEHYDROGENASE 1-RELATED"/>
    <property type="match status" value="1"/>
</dbReference>
<evidence type="ECO:0000256" key="1">
    <source>
        <dbReference type="ARBA" id="ARBA00001947"/>
    </source>
</evidence>